<evidence type="ECO:0000313" key="2">
    <source>
        <dbReference type="EMBL" id="KMS98939.1"/>
    </source>
</evidence>
<reference evidence="2 3" key="1">
    <citation type="journal article" date="2014" name="Nature">
        <title>The genome of the recently domesticated crop plant sugar beet (Beta vulgaris).</title>
        <authorList>
            <person name="Dohm J.C."/>
            <person name="Minoche A.E."/>
            <person name="Holtgrawe D."/>
            <person name="Capella-Gutierrez S."/>
            <person name="Zakrzewski F."/>
            <person name="Tafer H."/>
            <person name="Rupp O."/>
            <person name="Sorensen T.R."/>
            <person name="Stracke R."/>
            <person name="Reinhardt R."/>
            <person name="Goesmann A."/>
            <person name="Kraft T."/>
            <person name="Schulz B."/>
            <person name="Stadler P.F."/>
            <person name="Schmidt T."/>
            <person name="Gabaldon T."/>
            <person name="Lehrach H."/>
            <person name="Weisshaar B."/>
            <person name="Himmelbauer H."/>
        </authorList>
    </citation>
    <scope>NUCLEOTIDE SEQUENCE [LARGE SCALE GENOMIC DNA]</scope>
    <source>
        <tissue evidence="2">Taproot</tissue>
    </source>
</reference>
<keyword evidence="3" id="KW-1185">Reference proteome</keyword>
<name>A0A0J8BC39_BETVV</name>
<dbReference type="Gramene" id="KMS98939">
    <property type="protein sequence ID" value="KMS98939"/>
    <property type="gene ID" value="BVRB_3g067400"/>
</dbReference>
<dbReference type="EMBL" id="KQ090240">
    <property type="protein sequence ID" value="KMS98939.1"/>
    <property type="molecule type" value="Genomic_DNA"/>
</dbReference>
<accession>A0A0J8BC39</accession>
<evidence type="ECO:0000256" key="1">
    <source>
        <dbReference type="SAM" id="MobiDB-lite"/>
    </source>
</evidence>
<dbReference type="Proteomes" id="UP000035740">
    <property type="component" value="Unassembled WGS sequence"/>
</dbReference>
<feature type="region of interest" description="Disordered" evidence="1">
    <location>
        <begin position="15"/>
        <end position="39"/>
    </location>
</feature>
<gene>
    <name evidence="2" type="ORF">BVRB_3g067400</name>
</gene>
<organism evidence="2 3">
    <name type="scientific">Beta vulgaris subsp. vulgaris</name>
    <name type="common">Beet</name>
    <dbReference type="NCBI Taxonomy" id="3555"/>
    <lineage>
        <taxon>Eukaryota</taxon>
        <taxon>Viridiplantae</taxon>
        <taxon>Streptophyta</taxon>
        <taxon>Embryophyta</taxon>
        <taxon>Tracheophyta</taxon>
        <taxon>Spermatophyta</taxon>
        <taxon>Magnoliopsida</taxon>
        <taxon>eudicotyledons</taxon>
        <taxon>Gunneridae</taxon>
        <taxon>Pentapetalae</taxon>
        <taxon>Caryophyllales</taxon>
        <taxon>Chenopodiaceae</taxon>
        <taxon>Betoideae</taxon>
        <taxon>Beta</taxon>
    </lineage>
</organism>
<protein>
    <submittedName>
        <fullName evidence="2">Uncharacterized protein</fullName>
    </submittedName>
</protein>
<dbReference type="AlphaFoldDB" id="A0A0J8BC39"/>
<evidence type="ECO:0000313" key="3">
    <source>
        <dbReference type="Proteomes" id="UP000035740"/>
    </source>
</evidence>
<proteinExistence type="predicted"/>
<feature type="compositionally biased region" description="Polar residues" evidence="1">
    <location>
        <begin position="29"/>
        <end position="39"/>
    </location>
</feature>
<sequence>MFGSPLQEIIAEKINIRGDRPQAPGGDQSPLTTPTVKAT</sequence>